<protein>
    <submittedName>
        <fullName evidence="3">Alpha/beta fold hydrolase</fullName>
    </submittedName>
</protein>
<feature type="domain" description="AB hydrolase-1" evidence="2">
    <location>
        <begin position="39"/>
        <end position="143"/>
    </location>
</feature>
<name>A0AB39SIN7_9ACTN</name>
<accession>A0AB39SIN7</accession>
<evidence type="ECO:0000256" key="1">
    <source>
        <dbReference type="SAM" id="MobiDB-lite"/>
    </source>
</evidence>
<sequence length="153" mass="15862">MAPAVRVAASEGGALRCRTGRSSADAADSGCRGTRGRPAHASPRPRPSGDASASPPRRKSLMNSPISRRAVAASLLASAAVPATPVQEQATAAAWKKIPSWYLVAAEDRDIPPAAEKWMAERAGARTITVRAPHAVAVRDPGPVTDLILSVAR</sequence>
<dbReference type="PANTHER" id="PTHR37017:SF11">
    <property type="entry name" value="ESTERASE_LIPASE_THIOESTERASE DOMAIN-CONTAINING PROTEIN"/>
    <property type="match status" value="1"/>
</dbReference>
<dbReference type="InterPro" id="IPR000073">
    <property type="entry name" value="AB_hydrolase_1"/>
</dbReference>
<dbReference type="SUPFAM" id="SSF53474">
    <property type="entry name" value="alpha/beta-Hydrolases"/>
    <property type="match status" value="1"/>
</dbReference>
<organism evidence="3">
    <name type="scientific">Streptomyces sp. R35</name>
    <dbReference type="NCBI Taxonomy" id="3238630"/>
    <lineage>
        <taxon>Bacteria</taxon>
        <taxon>Bacillati</taxon>
        <taxon>Actinomycetota</taxon>
        <taxon>Actinomycetes</taxon>
        <taxon>Kitasatosporales</taxon>
        <taxon>Streptomycetaceae</taxon>
        <taxon>Streptomyces</taxon>
    </lineage>
</organism>
<reference evidence="3" key="1">
    <citation type="submission" date="2024-07" db="EMBL/GenBank/DDBJ databases">
        <authorList>
            <person name="Yu S.T."/>
        </authorList>
    </citation>
    <scope>NUCLEOTIDE SEQUENCE</scope>
    <source>
        <strain evidence="3">R35</strain>
    </source>
</reference>
<proteinExistence type="predicted"/>
<dbReference type="GO" id="GO:0016787">
    <property type="term" value="F:hydrolase activity"/>
    <property type="evidence" value="ECO:0007669"/>
    <property type="project" value="UniProtKB-KW"/>
</dbReference>
<dbReference type="EMBL" id="CP163440">
    <property type="protein sequence ID" value="XDQ67472.1"/>
    <property type="molecule type" value="Genomic_DNA"/>
</dbReference>
<feature type="region of interest" description="Disordered" evidence="1">
    <location>
        <begin position="1"/>
        <end position="65"/>
    </location>
</feature>
<dbReference type="AlphaFoldDB" id="A0AB39SIN7"/>
<evidence type="ECO:0000259" key="2">
    <source>
        <dbReference type="Pfam" id="PF12697"/>
    </source>
</evidence>
<dbReference type="Gene3D" id="3.40.50.1820">
    <property type="entry name" value="alpha/beta hydrolase"/>
    <property type="match status" value="1"/>
</dbReference>
<keyword evidence="3" id="KW-0378">Hydrolase</keyword>
<dbReference type="RefSeq" id="WP_369264373.1">
    <property type="nucleotide sequence ID" value="NZ_CP163440.1"/>
</dbReference>
<dbReference type="PANTHER" id="PTHR37017">
    <property type="entry name" value="AB HYDROLASE-1 DOMAIN-CONTAINING PROTEIN-RELATED"/>
    <property type="match status" value="1"/>
</dbReference>
<gene>
    <name evidence="3" type="ORF">AB5J50_45200</name>
</gene>
<dbReference type="InterPro" id="IPR029058">
    <property type="entry name" value="AB_hydrolase_fold"/>
</dbReference>
<dbReference type="InterPro" id="IPR052897">
    <property type="entry name" value="Sec-Metab_Biosynth_Hydrolase"/>
</dbReference>
<dbReference type="Pfam" id="PF12697">
    <property type="entry name" value="Abhydrolase_6"/>
    <property type="match status" value="1"/>
</dbReference>
<evidence type="ECO:0000313" key="3">
    <source>
        <dbReference type="EMBL" id="XDQ67472.1"/>
    </source>
</evidence>